<dbReference type="InterPro" id="IPR000182">
    <property type="entry name" value="GNAT_dom"/>
</dbReference>
<dbReference type="PANTHER" id="PTHR37817">
    <property type="entry name" value="N-ACETYLTRANSFERASE EIS"/>
    <property type="match status" value="1"/>
</dbReference>
<dbReference type="Proteomes" id="UP000704068">
    <property type="component" value="Unassembled WGS sequence"/>
</dbReference>
<dbReference type="AlphaFoldDB" id="A0A929RXE8"/>
<dbReference type="SUPFAM" id="SSF55729">
    <property type="entry name" value="Acyl-CoA N-acyltransferases (Nat)"/>
    <property type="match status" value="1"/>
</dbReference>
<dbReference type="PROSITE" id="PS51186">
    <property type="entry name" value="GNAT"/>
    <property type="match status" value="1"/>
</dbReference>
<reference evidence="2" key="1">
    <citation type="submission" date="2020-04" db="EMBL/GenBank/DDBJ databases">
        <title>Deep metagenomics examines the oral microbiome during advanced dental caries in children, revealing novel taxa and co-occurrences with host molecules.</title>
        <authorList>
            <person name="Baker J.L."/>
            <person name="Morton J.T."/>
            <person name="Dinis M."/>
            <person name="Alvarez R."/>
            <person name="Tran N.C."/>
            <person name="Knight R."/>
            <person name="Edlund A."/>
        </authorList>
    </citation>
    <scope>NUCLEOTIDE SEQUENCE</scope>
    <source>
        <strain evidence="2">JCVI_34_bin.1</strain>
    </source>
</reference>
<dbReference type="CDD" id="cd04301">
    <property type="entry name" value="NAT_SF"/>
    <property type="match status" value="1"/>
</dbReference>
<accession>A0A929RXE8</accession>
<dbReference type="Pfam" id="PF13527">
    <property type="entry name" value="Acetyltransf_9"/>
    <property type="match status" value="1"/>
</dbReference>
<evidence type="ECO:0000313" key="2">
    <source>
        <dbReference type="EMBL" id="MBF0970051.1"/>
    </source>
</evidence>
<sequence>MTTKELQRRELEDSRALWETCFPNESPEFLDLYFREKYSPSVNLIHYIDERPAAVMQLLPYRMRCLGQTVNAGYVSGLCTHPDFRGKGLAKRLLDKAHQRLHAQGAVFSMLIPGNDDLRHFYSKPSHGAYVTMSYREEASWLPTGNAYSAYAISHITPYDADVFVLHQQMDLRADNALLSSFSDWQAAIATCHLEGGLALVARRKGKPAGIALAVKEADGRVFLRDFLAKRPGAKGALIQFLSEHYDVPIIYDRAPSRCTQPEALPYLMMRIVNMKKFCQLFYQPSLFSPYEIQIKDDLSVSENNGTWICTNNQVLHNPTPKAHALSPGEFLSHYWPDLKISVRNLLDE</sequence>
<gene>
    <name evidence="2" type="ORF">HXK21_03270</name>
</gene>
<dbReference type="InterPro" id="IPR051554">
    <property type="entry name" value="Acetyltransferase_Eis"/>
</dbReference>
<organism evidence="2 3">
    <name type="scientific">Alloprevotella tannerae</name>
    <dbReference type="NCBI Taxonomy" id="76122"/>
    <lineage>
        <taxon>Bacteria</taxon>
        <taxon>Pseudomonadati</taxon>
        <taxon>Bacteroidota</taxon>
        <taxon>Bacteroidia</taxon>
        <taxon>Bacteroidales</taxon>
        <taxon>Prevotellaceae</taxon>
        <taxon>Alloprevotella</taxon>
    </lineage>
</organism>
<evidence type="ECO:0000313" key="3">
    <source>
        <dbReference type="Proteomes" id="UP000704068"/>
    </source>
</evidence>
<dbReference type="RefSeq" id="WP_303763250.1">
    <property type="nucleotide sequence ID" value="NZ_JABZGR010000006.1"/>
</dbReference>
<dbReference type="PANTHER" id="PTHR37817:SF1">
    <property type="entry name" value="N-ACETYLTRANSFERASE EIS"/>
    <property type="match status" value="1"/>
</dbReference>
<dbReference type="Gene3D" id="3.40.630.30">
    <property type="match status" value="1"/>
</dbReference>
<dbReference type="GO" id="GO:0030649">
    <property type="term" value="P:aminoglycoside antibiotic catabolic process"/>
    <property type="evidence" value="ECO:0007669"/>
    <property type="project" value="TreeGrafter"/>
</dbReference>
<dbReference type="InterPro" id="IPR036527">
    <property type="entry name" value="SCP2_sterol-bd_dom_sf"/>
</dbReference>
<proteinExistence type="predicted"/>
<dbReference type="Gene3D" id="3.30.1050.10">
    <property type="entry name" value="SCP2 sterol-binding domain"/>
    <property type="match status" value="1"/>
</dbReference>
<protein>
    <submittedName>
        <fullName evidence="2">GNAT family N-acetyltransferase</fullName>
    </submittedName>
</protein>
<dbReference type="InterPro" id="IPR016181">
    <property type="entry name" value="Acyl_CoA_acyltransferase"/>
</dbReference>
<feature type="domain" description="N-acetyltransferase" evidence="1">
    <location>
        <begin position="1"/>
        <end position="160"/>
    </location>
</feature>
<evidence type="ECO:0000259" key="1">
    <source>
        <dbReference type="PROSITE" id="PS51186"/>
    </source>
</evidence>
<name>A0A929RXE8_9BACT</name>
<dbReference type="EMBL" id="JABZGR010000006">
    <property type="protein sequence ID" value="MBF0970051.1"/>
    <property type="molecule type" value="Genomic_DNA"/>
</dbReference>
<comment type="caution">
    <text evidence="2">The sequence shown here is derived from an EMBL/GenBank/DDBJ whole genome shotgun (WGS) entry which is preliminary data.</text>
</comment>
<dbReference type="GO" id="GO:0034069">
    <property type="term" value="F:aminoglycoside N-acetyltransferase activity"/>
    <property type="evidence" value="ECO:0007669"/>
    <property type="project" value="TreeGrafter"/>
</dbReference>